<organism evidence="9 10">
    <name type="scientific">Phytophthora boehmeriae</name>
    <dbReference type="NCBI Taxonomy" id="109152"/>
    <lineage>
        <taxon>Eukaryota</taxon>
        <taxon>Sar</taxon>
        <taxon>Stramenopiles</taxon>
        <taxon>Oomycota</taxon>
        <taxon>Peronosporomycetes</taxon>
        <taxon>Peronosporales</taxon>
        <taxon>Peronosporaceae</taxon>
        <taxon>Phytophthora</taxon>
    </lineage>
</organism>
<keyword evidence="2" id="KW-0507">mRNA processing</keyword>
<dbReference type="GO" id="GO:0045292">
    <property type="term" value="P:mRNA cis splicing, via spliceosome"/>
    <property type="evidence" value="ECO:0007669"/>
    <property type="project" value="InterPro"/>
</dbReference>
<evidence type="ECO:0000313" key="10">
    <source>
        <dbReference type="Proteomes" id="UP000693981"/>
    </source>
</evidence>
<dbReference type="InterPro" id="IPR034653">
    <property type="entry name" value="SPF45_RRM"/>
</dbReference>
<feature type="compositionally biased region" description="Polar residues" evidence="7">
    <location>
        <begin position="316"/>
        <end position="330"/>
    </location>
</feature>
<dbReference type="InterPro" id="IPR003954">
    <property type="entry name" value="RRM_euk-type"/>
</dbReference>
<feature type="compositionally biased region" description="Polar residues" evidence="7">
    <location>
        <begin position="368"/>
        <end position="384"/>
    </location>
</feature>
<proteinExistence type="predicted"/>
<feature type="region of interest" description="Disordered" evidence="7">
    <location>
        <begin position="194"/>
        <end position="239"/>
    </location>
</feature>
<name>A0A8T1WM54_9STRA</name>
<feature type="compositionally biased region" description="Low complexity" evidence="7">
    <location>
        <begin position="112"/>
        <end position="122"/>
    </location>
</feature>
<reference evidence="9" key="1">
    <citation type="submission" date="2021-02" db="EMBL/GenBank/DDBJ databases">
        <authorList>
            <person name="Palmer J.M."/>
        </authorList>
    </citation>
    <scope>NUCLEOTIDE SEQUENCE</scope>
    <source>
        <strain evidence="9">SCRP23</strain>
    </source>
</reference>
<evidence type="ECO:0000256" key="7">
    <source>
        <dbReference type="SAM" id="MobiDB-lite"/>
    </source>
</evidence>
<keyword evidence="10" id="KW-1185">Reference proteome</keyword>
<dbReference type="AlphaFoldDB" id="A0A8T1WM54"/>
<dbReference type="Pfam" id="PF00076">
    <property type="entry name" value="RRM_1"/>
    <property type="match status" value="1"/>
</dbReference>
<evidence type="ECO:0000256" key="2">
    <source>
        <dbReference type="ARBA" id="ARBA00022664"/>
    </source>
</evidence>
<keyword evidence="3 6" id="KW-0694">RNA-binding</keyword>
<dbReference type="FunFam" id="3.30.70.330:FF:000382">
    <property type="entry name" value="G-patch domain-containing protein"/>
    <property type="match status" value="1"/>
</dbReference>
<feature type="compositionally biased region" description="Basic and acidic residues" evidence="7">
    <location>
        <begin position="261"/>
        <end position="276"/>
    </location>
</feature>
<sequence>MDLYADLPLAKGAKTSSALDADGKPKAALSTKSSVWGSAPLMVPQAAKNKSNSRPTSVVASSTTMLPSALAAARAKSPSTGGISLAFKPASVTRKATPMSQVFQKKAEEKTQGQSQGQSQVQPRGAAFGLGFTTVTEVRVMSAQEQEKETVNNAATEPQGHFFQATYRDEYHPARPNSYEVYCKERTEKKKLEEVKRELSRRQREQEREGKREREKLAKDVAEGRAPTMQLPVSAGRGRGMTVPAWMRKKIEENAAVAQPESERDVDREHGPEKPELNVAATEGQFEDAAEPRGGLGFSNRGIGFSSSSSSSSSSTTFNGFTRPSMTKTDNSPHRREGNNSPSRHSSHNIALDEFGREIRRDSKQMQDHQQSGRQIGLDTSTGGYNKRSSERNRDNNRAFGEKRRRTSGWDSRAPTRTSSSRVVLLQNMVGPGEVDDELQDEVKGECAGKYGPVEKCLLYEVTGRVSPEEAVRIFVQFRNVEDATKALAGLNGRFFGGRKVKATYYNESKFERMDLTSQ</sequence>
<feature type="domain" description="RRM" evidence="8">
    <location>
        <begin position="422"/>
        <end position="508"/>
    </location>
</feature>
<keyword evidence="5" id="KW-0539">Nucleus</keyword>
<dbReference type="GO" id="GO:0071011">
    <property type="term" value="C:precatalytic spliceosome"/>
    <property type="evidence" value="ECO:0007669"/>
    <property type="project" value="TreeGrafter"/>
</dbReference>
<feature type="compositionally biased region" description="Low complexity" evidence="7">
    <location>
        <begin position="306"/>
        <end position="315"/>
    </location>
</feature>
<feature type="region of interest" description="Disordered" evidence="7">
    <location>
        <begin position="96"/>
        <end position="125"/>
    </location>
</feature>
<dbReference type="PANTHER" id="PTHR13288">
    <property type="entry name" value="SPLICING FACTOR 45 SPF45"/>
    <property type="match status" value="1"/>
</dbReference>
<dbReference type="SMART" id="SM00360">
    <property type="entry name" value="RRM"/>
    <property type="match status" value="1"/>
</dbReference>
<feature type="compositionally biased region" description="Basic and acidic residues" evidence="7">
    <location>
        <begin position="388"/>
        <end position="402"/>
    </location>
</feature>
<evidence type="ECO:0000256" key="6">
    <source>
        <dbReference type="PROSITE-ProRule" id="PRU00176"/>
    </source>
</evidence>
<evidence type="ECO:0000256" key="3">
    <source>
        <dbReference type="ARBA" id="ARBA00022884"/>
    </source>
</evidence>
<evidence type="ECO:0000256" key="5">
    <source>
        <dbReference type="ARBA" id="ARBA00023242"/>
    </source>
</evidence>
<comment type="caution">
    <text evidence="9">The sequence shown here is derived from an EMBL/GenBank/DDBJ whole genome shotgun (WGS) entry which is preliminary data.</text>
</comment>
<dbReference type="PROSITE" id="PS50102">
    <property type="entry name" value="RRM"/>
    <property type="match status" value="1"/>
</dbReference>
<evidence type="ECO:0000256" key="1">
    <source>
        <dbReference type="ARBA" id="ARBA00004123"/>
    </source>
</evidence>
<dbReference type="GO" id="GO:0003723">
    <property type="term" value="F:RNA binding"/>
    <property type="evidence" value="ECO:0007669"/>
    <property type="project" value="UniProtKB-UniRule"/>
</dbReference>
<keyword evidence="4" id="KW-0508">mRNA splicing</keyword>
<dbReference type="CDD" id="cd12647">
    <property type="entry name" value="RRM_UHM_SPF45"/>
    <property type="match status" value="1"/>
</dbReference>
<evidence type="ECO:0000259" key="8">
    <source>
        <dbReference type="PROSITE" id="PS50102"/>
    </source>
</evidence>
<dbReference type="InterPro" id="IPR040052">
    <property type="entry name" value="RBM17"/>
</dbReference>
<dbReference type="InterPro" id="IPR000504">
    <property type="entry name" value="RRM_dom"/>
</dbReference>
<dbReference type="EMBL" id="JAGDFL010000269">
    <property type="protein sequence ID" value="KAG7394496.1"/>
    <property type="molecule type" value="Genomic_DNA"/>
</dbReference>
<protein>
    <submittedName>
        <fullName evidence="9">Splicing factor 45</fullName>
    </submittedName>
</protein>
<evidence type="ECO:0000256" key="4">
    <source>
        <dbReference type="ARBA" id="ARBA00023187"/>
    </source>
</evidence>
<evidence type="ECO:0000313" key="9">
    <source>
        <dbReference type="EMBL" id="KAG7394496.1"/>
    </source>
</evidence>
<accession>A0A8T1WM54</accession>
<gene>
    <name evidence="9" type="primary">RBM17</name>
    <name evidence="9" type="ORF">PHYBOEH_005075</name>
</gene>
<dbReference type="OrthoDB" id="5411533at2759"/>
<feature type="compositionally biased region" description="Basic and acidic residues" evidence="7">
    <location>
        <begin position="194"/>
        <end position="223"/>
    </location>
</feature>
<feature type="region of interest" description="Disordered" evidence="7">
    <location>
        <begin position="252"/>
        <end position="350"/>
    </location>
</feature>
<dbReference type="SMART" id="SM00361">
    <property type="entry name" value="RRM_1"/>
    <property type="match status" value="1"/>
</dbReference>
<dbReference type="Proteomes" id="UP000693981">
    <property type="component" value="Unassembled WGS sequence"/>
</dbReference>
<comment type="subcellular location">
    <subcellularLocation>
        <location evidence="1">Nucleus</location>
    </subcellularLocation>
</comment>
<feature type="region of interest" description="Disordered" evidence="7">
    <location>
        <begin position="362"/>
        <end position="419"/>
    </location>
</feature>
<dbReference type="PANTHER" id="PTHR13288:SF8">
    <property type="entry name" value="SPLICING FACTOR 45"/>
    <property type="match status" value="1"/>
</dbReference>